<dbReference type="Proteomes" id="UP000095008">
    <property type="component" value="Unassembled WGS sequence"/>
</dbReference>
<protein>
    <submittedName>
        <fullName evidence="2">Uncharacterized protein</fullName>
    </submittedName>
</protein>
<organism evidence="2 3">
    <name type="scientific">Acidithiobacillus thiooxidans</name>
    <name type="common">Thiobacillus thiooxidans</name>
    <dbReference type="NCBI Taxonomy" id="930"/>
    <lineage>
        <taxon>Bacteria</taxon>
        <taxon>Pseudomonadati</taxon>
        <taxon>Pseudomonadota</taxon>
        <taxon>Acidithiobacillia</taxon>
        <taxon>Acidithiobacillales</taxon>
        <taxon>Acidithiobacillaceae</taxon>
        <taxon>Acidithiobacillus</taxon>
    </lineage>
</organism>
<comment type="caution">
    <text evidence="2">The sequence shown here is derived from an EMBL/GenBank/DDBJ whole genome shotgun (WGS) entry which is preliminary data.</text>
</comment>
<reference evidence="2" key="1">
    <citation type="journal article" date="2016" name="Int. J. Mol. Sci.">
        <title>Comparative genomics of the extreme acidophile Acidithiobacillus thiooxidans reveals intraspecific divergence and niche adaptation.</title>
        <authorList>
            <person name="Zhang X."/>
            <person name="Feng X."/>
            <person name="Tao J."/>
            <person name="Ma L."/>
            <person name="Xiao Y."/>
            <person name="Liang Y."/>
            <person name="Liu X."/>
            <person name="Yin H."/>
        </authorList>
    </citation>
    <scope>NUCLEOTIDE SEQUENCE [LARGE SCALE GENOMIC DNA]</scope>
    <source>
        <strain evidence="2">DXS-W</strain>
    </source>
</reference>
<evidence type="ECO:0000256" key="1">
    <source>
        <dbReference type="SAM" id="MobiDB-lite"/>
    </source>
</evidence>
<evidence type="ECO:0000313" key="2">
    <source>
        <dbReference type="EMBL" id="OCX74927.1"/>
    </source>
</evidence>
<dbReference type="AlphaFoldDB" id="A0A1C2JG14"/>
<evidence type="ECO:0000313" key="3">
    <source>
        <dbReference type="Proteomes" id="UP000095008"/>
    </source>
</evidence>
<sequence>MGVSKSSHAPQYGMRRQPKKEQAPIQDATQPDGYLQEIKQNIVKSCGGARTPLAAGTGGSGFHYPRDLALPEDPVPECRVPSKPQVKIEVRKSRKITTQTPSLA</sequence>
<feature type="region of interest" description="Disordered" evidence="1">
    <location>
        <begin position="1"/>
        <end position="33"/>
    </location>
</feature>
<dbReference type="EMBL" id="LWRY01000026">
    <property type="protein sequence ID" value="OCX74927.1"/>
    <property type="molecule type" value="Genomic_DNA"/>
</dbReference>
<keyword evidence="3" id="KW-1185">Reference proteome</keyword>
<name>A0A1C2JG14_ACITH</name>
<accession>A0A1C2JG14</accession>
<proteinExistence type="predicted"/>
<gene>
    <name evidence="2" type="ORF">A6M23_04400</name>
</gene>